<evidence type="ECO:0008006" key="2">
    <source>
        <dbReference type="Google" id="ProtNLM"/>
    </source>
</evidence>
<reference evidence="1" key="1">
    <citation type="submission" date="2018-05" db="EMBL/GenBank/DDBJ databases">
        <authorList>
            <person name="Lanie J.A."/>
            <person name="Ng W.-L."/>
            <person name="Kazmierczak K.M."/>
            <person name="Andrzejewski T.M."/>
            <person name="Davidsen T.M."/>
            <person name="Wayne K.J."/>
            <person name="Tettelin H."/>
            <person name="Glass J.I."/>
            <person name="Rusch D."/>
            <person name="Podicherti R."/>
            <person name="Tsui H.-C.T."/>
            <person name="Winkler M.E."/>
        </authorList>
    </citation>
    <scope>NUCLEOTIDE SEQUENCE</scope>
</reference>
<proteinExistence type="predicted"/>
<dbReference type="Gene3D" id="3.30.300.20">
    <property type="match status" value="1"/>
</dbReference>
<dbReference type="PANTHER" id="PTHR34352:SF1">
    <property type="entry name" value="PROTEIN YHFA"/>
    <property type="match status" value="1"/>
</dbReference>
<gene>
    <name evidence="1" type="ORF">METZ01_LOCUS11216</name>
</gene>
<dbReference type="InterPro" id="IPR015946">
    <property type="entry name" value="KH_dom-like_a/b"/>
</dbReference>
<name>A0A381NUT1_9ZZZZ</name>
<accession>A0A381NUT1</accession>
<dbReference type="EMBL" id="UINC01000614">
    <property type="protein sequence ID" value="SUZ58362.1"/>
    <property type="molecule type" value="Genomic_DNA"/>
</dbReference>
<dbReference type="InterPro" id="IPR003718">
    <property type="entry name" value="OsmC/Ohr_fam"/>
</dbReference>
<dbReference type="AlphaFoldDB" id="A0A381NUT1"/>
<dbReference type="InterPro" id="IPR036102">
    <property type="entry name" value="OsmC/Ohrsf"/>
</dbReference>
<evidence type="ECO:0000313" key="1">
    <source>
        <dbReference type="EMBL" id="SUZ58362.1"/>
    </source>
</evidence>
<sequence>MEVKVSMSYVDDEKFEVINSSGNKLLIDMYAQEKKEHLSPMELLLSAVTTCAAVEIVSMIKKRRRDFKDIKAEASGVRAETTPNYYKSIAIKYIIYSSDLTDKEADRFISLALEKYCSVGSSIRRDTKINHSFVITE</sequence>
<organism evidence="1">
    <name type="scientific">marine metagenome</name>
    <dbReference type="NCBI Taxonomy" id="408172"/>
    <lineage>
        <taxon>unclassified sequences</taxon>
        <taxon>metagenomes</taxon>
        <taxon>ecological metagenomes</taxon>
    </lineage>
</organism>
<dbReference type="SUPFAM" id="SSF82784">
    <property type="entry name" value="OsmC-like"/>
    <property type="match status" value="1"/>
</dbReference>
<dbReference type="PANTHER" id="PTHR34352">
    <property type="entry name" value="PROTEIN YHFA"/>
    <property type="match status" value="1"/>
</dbReference>
<protein>
    <recommendedName>
        <fullName evidence="2">Osmotically inducible protein OsmC</fullName>
    </recommendedName>
</protein>
<dbReference type="Pfam" id="PF02566">
    <property type="entry name" value="OsmC"/>
    <property type="match status" value="1"/>
</dbReference>